<accession>A0AAV0BS87</accession>
<dbReference type="EMBL" id="CALTRL010006254">
    <property type="protein sequence ID" value="CAH7690294.1"/>
    <property type="molecule type" value="Genomic_DNA"/>
</dbReference>
<feature type="signal peptide" evidence="1">
    <location>
        <begin position="1"/>
        <end position="20"/>
    </location>
</feature>
<feature type="chain" id="PRO_5043852280" evidence="1">
    <location>
        <begin position="21"/>
        <end position="82"/>
    </location>
</feature>
<organism evidence="2 3">
    <name type="scientific">Phakopsora pachyrhizi</name>
    <name type="common">Asian soybean rust disease fungus</name>
    <dbReference type="NCBI Taxonomy" id="170000"/>
    <lineage>
        <taxon>Eukaryota</taxon>
        <taxon>Fungi</taxon>
        <taxon>Dikarya</taxon>
        <taxon>Basidiomycota</taxon>
        <taxon>Pucciniomycotina</taxon>
        <taxon>Pucciniomycetes</taxon>
        <taxon>Pucciniales</taxon>
        <taxon>Phakopsoraceae</taxon>
        <taxon>Phakopsora</taxon>
    </lineage>
</organism>
<evidence type="ECO:0000313" key="3">
    <source>
        <dbReference type="Proteomes" id="UP001153365"/>
    </source>
</evidence>
<name>A0AAV0BS87_PHAPC</name>
<comment type="caution">
    <text evidence="2">The sequence shown here is derived from an EMBL/GenBank/DDBJ whole genome shotgun (WGS) entry which is preliminary data.</text>
</comment>
<evidence type="ECO:0000256" key="1">
    <source>
        <dbReference type="SAM" id="SignalP"/>
    </source>
</evidence>
<dbReference type="AlphaFoldDB" id="A0AAV0BS87"/>
<evidence type="ECO:0000313" key="2">
    <source>
        <dbReference type="EMBL" id="CAH7690294.1"/>
    </source>
</evidence>
<proteinExistence type="predicted"/>
<protein>
    <submittedName>
        <fullName evidence="2">Expressed protein</fullName>
    </submittedName>
</protein>
<sequence length="82" mass="9187">MCLFMLLPLALNSFEQIGQAAFSPVLSHFFFPFFESPLSLIVDRDLSLWSFTAFLVAERLVTGLVLVNILFKVELAAPAFDC</sequence>
<keyword evidence="3" id="KW-1185">Reference proteome</keyword>
<dbReference type="Proteomes" id="UP001153365">
    <property type="component" value="Unassembled WGS sequence"/>
</dbReference>
<gene>
    <name evidence="2" type="ORF">PPACK8108_LOCUS25593</name>
</gene>
<keyword evidence="1" id="KW-0732">Signal</keyword>
<reference evidence="2" key="1">
    <citation type="submission" date="2022-06" db="EMBL/GenBank/DDBJ databases">
        <authorList>
            <consortium name="SYNGENTA / RWTH Aachen University"/>
        </authorList>
    </citation>
    <scope>NUCLEOTIDE SEQUENCE</scope>
</reference>